<reference evidence="6 7" key="1">
    <citation type="journal article" date="2019" name="Int. J. Syst. Evol. Microbiol.">
        <title>The Global Catalogue of Microorganisms (GCM) 10K type strain sequencing project: providing services to taxonomists for standard genome sequencing and annotation.</title>
        <authorList>
            <consortium name="The Broad Institute Genomics Platform"/>
            <consortium name="The Broad Institute Genome Sequencing Center for Infectious Disease"/>
            <person name="Wu L."/>
            <person name="Ma J."/>
        </authorList>
    </citation>
    <scope>NUCLEOTIDE SEQUENCE [LARGE SCALE GENOMIC DNA]</scope>
    <source>
        <strain evidence="6 7">CGMCC 1.10593</strain>
    </source>
</reference>
<evidence type="ECO:0000256" key="3">
    <source>
        <dbReference type="ARBA" id="ARBA00022771"/>
    </source>
</evidence>
<sequence>MKTDEYECDLCGQSFDTKAELKKHAKAAHTKEL</sequence>
<dbReference type="RefSeq" id="WP_303646864.1">
    <property type="nucleotide sequence ID" value="NZ_JANHDJ010000001.1"/>
</dbReference>
<evidence type="ECO:0000259" key="5">
    <source>
        <dbReference type="PROSITE" id="PS50157"/>
    </source>
</evidence>
<organism evidence="6 7">
    <name type="scientific">Halohasta litorea</name>
    <dbReference type="NCBI Taxonomy" id="869891"/>
    <lineage>
        <taxon>Archaea</taxon>
        <taxon>Methanobacteriati</taxon>
        <taxon>Methanobacteriota</taxon>
        <taxon>Stenosarchaea group</taxon>
        <taxon>Halobacteria</taxon>
        <taxon>Halobacteriales</taxon>
        <taxon>Haloferacaceae</taxon>
        <taxon>Halohasta</taxon>
    </lineage>
</organism>
<keyword evidence="4" id="KW-0862">Zinc</keyword>
<dbReference type="AlphaFoldDB" id="A0ABD6D411"/>
<name>A0ABD6D411_9EURY</name>
<dbReference type="Pfam" id="PF13894">
    <property type="entry name" value="zf-C2H2_4"/>
    <property type="match status" value="1"/>
</dbReference>
<dbReference type="Proteomes" id="UP001597052">
    <property type="component" value="Unassembled WGS sequence"/>
</dbReference>
<dbReference type="InterPro" id="IPR036236">
    <property type="entry name" value="Znf_C2H2_sf"/>
</dbReference>
<dbReference type="SUPFAM" id="SSF57667">
    <property type="entry name" value="beta-beta-alpha zinc fingers"/>
    <property type="match status" value="1"/>
</dbReference>
<gene>
    <name evidence="6" type="ORF">ACFSBW_02800</name>
</gene>
<dbReference type="SMART" id="SM00355">
    <property type="entry name" value="ZnF_C2H2"/>
    <property type="match status" value="1"/>
</dbReference>
<dbReference type="PROSITE" id="PS00028">
    <property type="entry name" value="ZINC_FINGER_C2H2_1"/>
    <property type="match status" value="1"/>
</dbReference>
<keyword evidence="1" id="KW-0479">Metal-binding</keyword>
<comment type="caution">
    <text evidence="6">The sequence shown here is derived from an EMBL/GenBank/DDBJ whole genome shotgun (WGS) entry which is preliminary data.</text>
</comment>
<evidence type="ECO:0000256" key="2">
    <source>
        <dbReference type="ARBA" id="ARBA00022737"/>
    </source>
</evidence>
<protein>
    <submittedName>
        <fullName evidence="6">C2H2-type zinc finger protein</fullName>
    </submittedName>
</protein>
<keyword evidence="7" id="KW-1185">Reference proteome</keyword>
<dbReference type="EMBL" id="JBHUDM010000001">
    <property type="protein sequence ID" value="MFD1640807.1"/>
    <property type="molecule type" value="Genomic_DNA"/>
</dbReference>
<evidence type="ECO:0000313" key="6">
    <source>
        <dbReference type="EMBL" id="MFD1640807.1"/>
    </source>
</evidence>
<evidence type="ECO:0000313" key="7">
    <source>
        <dbReference type="Proteomes" id="UP001597052"/>
    </source>
</evidence>
<dbReference type="PROSITE" id="PS50157">
    <property type="entry name" value="ZINC_FINGER_C2H2_2"/>
    <property type="match status" value="1"/>
</dbReference>
<keyword evidence="3" id="KW-0863">Zinc-finger</keyword>
<dbReference type="Gene3D" id="3.30.160.60">
    <property type="entry name" value="Classic Zinc Finger"/>
    <property type="match status" value="1"/>
</dbReference>
<dbReference type="GO" id="GO:0008270">
    <property type="term" value="F:zinc ion binding"/>
    <property type="evidence" value="ECO:0007669"/>
    <property type="project" value="UniProtKB-KW"/>
</dbReference>
<dbReference type="FunFam" id="3.30.160.60:FF:000100">
    <property type="entry name" value="Zinc finger 45-like"/>
    <property type="match status" value="1"/>
</dbReference>
<feature type="domain" description="C2H2-type" evidence="5">
    <location>
        <begin position="6"/>
        <end position="33"/>
    </location>
</feature>
<evidence type="ECO:0000256" key="4">
    <source>
        <dbReference type="ARBA" id="ARBA00022833"/>
    </source>
</evidence>
<keyword evidence="2" id="KW-0677">Repeat</keyword>
<accession>A0ABD6D411</accession>
<proteinExistence type="predicted"/>
<evidence type="ECO:0000256" key="1">
    <source>
        <dbReference type="ARBA" id="ARBA00022723"/>
    </source>
</evidence>
<dbReference type="InterPro" id="IPR013087">
    <property type="entry name" value="Znf_C2H2_type"/>
</dbReference>